<dbReference type="Pfam" id="PF05033">
    <property type="entry name" value="Pre-SET"/>
    <property type="match status" value="1"/>
</dbReference>
<dbReference type="Pfam" id="PF00856">
    <property type="entry name" value="SET"/>
    <property type="match status" value="1"/>
</dbReference>
<dbReference type="STRING" id="1450539.A0A318ZIK0"/>
<proteinExistence type="predicted"/>
<keyword evidence="6" id="KW-0479">Metal-binding</keyword>
<keyword evidence="5" id="KW-0949">S-adenosyl-L-methionine</keyword>
<keyword evidence="3" id="KW-0489">Methyltransferase</keyword>
<keyword evidence="7" id="KW-0862">Zinc</keyword>
<feature type="region of interest" description="Disordered" evidence="8">
    <location>
        <begin position="160"/>
        <end position="197"/>
    </location>
</feature>
<evidence type="ECO:0000259" key="9">
    <source>
        <dbReference type="PROSITE" id="PS50280"/>
    </source>
</evidence>
<feature type="compositionally biased region" description="Low complexity" evidence="8">
    <location>
        <begin position="160"/>
        <end position="180"/>
    </location>
</feature>
<feature type="region of interest" description="Disordered" evidence="8">
    <location>
        <begin position="1"/>
        <end position="138"/>
    </location>
</feature>
<dbReference type="GO" id="GO:0005634">
    <property type="term" value="C:nucleus"/>
    <property type="evidence" value="ECO:0007669"/>
    <property type="project" value="InterPro"/>
</dbReference>
<dbReference type="GO" id="GO:0042054">
    <property type="term" value="F:histone methyltransferase activity"/>
    <property type="evidence" value="ECO:0007669"/>
    <property type="project" value="InterPro"/>
</dbReference>
<dbReference type="PANTHER" id="PTHR46223:SF3">
    <property type="entry name" value="HISTONE-LYSINE N-METHYLTRANSFERASE SET-23"/>
    <property type="match status" value="1"/>
</dbReference>
<evidence type="ECO:0000256" key="8">
    <source>
        <dbReference type="SAM" id="MobiDB-lite"/>
    </source>
</evidence>
<dbReference type="AlphaFoldDB" id="A0A318ZIK0"/>
<gene>
    <name evidence="12" type="ORF">BP01DRAFT_416622</name>
</gene>
<evidence type="ECO:0000259" key="11">
    <source>
        <dbReference type="PROSITE" id="PS50868"/>
    </source>
</evidence>
<evidence type="ECO:0000256" key="3">
    <source>
        <dbReference type="ARBA" id="ARBA00022603"/>
    </source>
</evidence>
<dbReference type="EMBL" id="KZ821237">
    <property type="protein sequence ID" value="PYH44403.1"/>
    <property type="molecule type" value="Genomic_DNA"/>
</dbReference>
<dbReference type="PROSITE" id="PS50867">
    <property type="entry name" value="PRE_SET"/>
    <property type="match status" value="1"/>
</dbReference>
<dbReference type="Gene3D" id="2.170.270.10">
    <property type="entry name" value="SET domain"/>
    <property type="match status" value="1"/>
</dbReference>
<keyword evidence="13" id="KW-1185">Reference proteome</keyword>
<evidence type="ECO:0000259" key="10">
    <source>
        <dbReference type="PROSITE" id="PS50867"/>
    </source>
</evidence>
<keyword evidence="2" id="KW-0158">Chromosome</keyword>
<evidence type="ECO:0000313" key="13">
    <source>
        <dbReference type="Proteomes" id="UP000248349"/>
    </source>
</evidence>
<accession>A0A318ZIK0</accession>
<dbReference type="OrthoDB" id="308383at2759"/>
<evidence type="ECO:0000256" key="7">
    <source>
        <dbReference type="ARBA" id="ARBA00022833"/>
    </source>
</evidence>
<feature type="compositionally biased region" description="Polar residues" evidence="8">
    <location>
        <begin position="181"/>
        <end position="192"/>
    </location>
</feature>
<dbReference type="InterPro" id="IPR007728">
    <property type="entry name" value="Pre-SET_dom"/>
</dbReference>
<comment type="subcellular location">
    <subcellularLocation>
        <location evidence="1">Chromosome</location>
    </subcellularLocation>
</comment>
<feature type="domain" description="Pre-SET" evidence="10">
    <location>
        <begin position="296"/>
        <end position="370"/>
    </location>
</feature>
<organism evidence="12 13">
    <name type="scientific">Aspergillus saccharolyticus JOP 1030-1</name>
    <dbReference type="NCBI Taxonomy" id="1450539"/>
    <lineage>
        <taxon>Eukaryota</taxon>
        <taxon>Fungi</taxon>
        <taxon>Dikarya</taxon>
        <taxon>Ascomycota</taxon>
        <taxon>Pezizomycotina</taxon>
        <taxon>Eurotiomycetes</taxon>
        <taxon>Eurotiomycetidae</taxon>
        <taxon>Eurotiales</taxon>
        <taxon>Aspergillaceae</taxon>
        <taxon>Aspergillus</taxon>
        <taxon>Aspergillus subgen. Circumdati</taxon>
    </lineage>
</organism>
<dbReference type="PROSITE" id="PS50280">
    <property type="entry name" value="SET"/>
    <property type="match status" value="1"/>
</dbReference>
<dbReference type="PANTHER" id="PTHR46223">
    <property type="entry name" value="HISTONE-LYSINE N-METHYLTRANSFERASE SUV39H"/>
    <property type="match status" value="1"/>
</dbReference>
<dbReference type="InterPro" id="IPR050973">
    <property type="entry name" value="H3K9_Histone-Lys_N-MTase"/>
</dbReference>
<evidence type="ECO:0000256" key="1">
    <source>
        <dbReference type="ARBA" id="ARBA00004286"/>
    </source>
</evidence>
<dbReference type="InterPro" id="IPR046341">
    <property type="entry name" value="SET_dom_sf"/>
</dbReference>
<dbReference type="Proteomes" id="UP000248349">
    <property type="component" value="Unassembled WGS sequence"/>
</dbReference>
<evidence type="ECO:0000256" key="2">
    <source>
        <dbReference type="ARBA" id="ARBA00022454"/>
    </source>
</evidence>
<dbReference type="GeneID" id="37080437"/>
<dbReference type="RefSeq" id="XP_025430385.1">
    <property type="nucleotide sequence ID" value="XM_025579208.1"/>
</dbReference>
<feature type="domain" description="Post-SET" evidence="11">
    <location>
        <begin position="542"/>
        <end position="558"/>
    </location>
</feature>
<dbReference type="InterPro" id="IPR001214">
    <property type="entry name" value="SET_dom"/>
</dbReference>
<evidence type="ECO:0000256" key="4">
    <source>
        <dbReference type="ARBA" id="ARBA00022679"/>
    </source>
</evidence>
<evidence type="ECO:0000256" key="6">
    <source>
        <dbReference type="ARBA" id="ARBA00022723"/>
    </source>
</evidence>
<dbReference type="GO" id="GO:0005694">
    <property type="term" value="C:chromosome"/>
    <property type="evidence" value="ECO:0007669"/>
    <property type="project" value="UniProtKB-SubCell"/>
</dbReference>
<feature type="compositionally biased region" description="Low complexity" evidence="8">
    <location>
        <begin position="114"/>
        <end position="129"/>
    </location>
</feature>
<dbReference type="SMART" id="SM00317">
    <property type="entry name" value="SET"/>
    <property type="match status" value="1"/>
</dbReference>
<feature type="domain" description="SET" evidence="9">
    <location>
        <begin position="373"/>
        <end position="528"/>
    </location>
</feature>
<dbReference type="InterPro" id="IPR003616">
    <property type="entry name" value="Post-SET_dom"/>
</dbReference>
<feature type="region of interest" description="Disordered" evidence="8">
    <location>
        <begin position="441"/>
        <end position="465"/>
    </location>
</feature>
<feature type="compositionally biased region" description="Low complexity" evidence="8">
    <location>
        <begin position="79"/>
        <end position="91"/>
    </location>
</feature>
<feature type="compositionally biased region" description="Low complexity" evidence="8">
    <location>
        <begin position="16"/>
        <end position="31"/>
    </location>
</feature>
<evidence type="ECO:0000256" key="5">
    <source>
        <dbReference type="ARBA" id="ARBA00022691"/>
    </source>
</evidence>
<protein>
    <submittedName>
        <fullName evidence="12">SET domain-containing protein</fullName>
    </submittedName>
</protein>
<evidence type="ECO:0000313" key="12">
    <source>
        <dbReference type="EMBL" id="PYH44403.1"/>
    </source>
</evidence>
<reference evidence="12 13" key="1">
    <citation type="submission" date="2016-12" db="EMBL/GenBank/DDBJ databases">
        <title>The genomes of Aspergillus section Nigri reveals drivers in fungal speciation.</title>
        <authorList>
            <consortium name="DOE Joint Genome Institute"/>
            <person name="Vesth T.C."/>
            <person name="Nybo J."/>
            <person name="Theobald S."/>
            <person name="Brandl J."/>
            <person name="Frisvad J.C."/>
            <person name="Nielsen K.F."/>
            <person name="Lyhne E.K."/>
            <person name="Kogle M.E."/>
            <person name="Kuo A."/>
            <person name="Riley R."/>
            <person name="Clum A."/>
            <person name="Nolan M."/>
            <person name="Lipzen A."/>
            <person name="Salamov A."/>
            <person name="Henrissat B."/>
            <person name="Wiebenga A."/>
            <person name="De Vries R.P."/>
            <person name="Grigoriev I.V."/>
            <person name="Mortensen U.H."/>
            <person name="Andersen M.R."/>
            <person name="Baker S.E."/>
        </authorList>
    </citation>
    <scope>NUCLEOTIDE SEQUENCE [LARGE SCALE GENOMIC DNA]</scope>
    <source>
        <strain evidence="12 13">JOP 1030-1</strain>
    </source>
</reference>
<dbReference type="SUPFAM" id="SSF82199">
    <property type="entry name" value="SET domain"/>
    <property type="match status" value="1"/>
</dbReference>
<keyword evidence="4" id="KW-0808">Transferase</keyword>
<dbReference type="GO" id="GO:0032259">
    <property type="term" value="P:methylation"/>
    <property type="evidence" value="ECO:0007669"/>
    <property type="project" value="UniProtKB-KW"/>
</dbReference>
<name>A0A318ZIK0_9EURO</name>
<sequence length="567" mass="62827">MFIDLTLDSDSDELSKTASTTSTKTPSLPHSLAHRALNVPHSVPQKRKKSDTEDAFPALVVSSFVNGSKHREHDRRVASQPEPSRPSSRRSNASQEAQSQNRRHTPHALVPALRATRSNTPTSSSASTPEVIIPSNPPDVLIYTPSHRLKREASSFNSGHAAAAAATSSRSSRSSSLASSNPTTTQPPTALSQRYYPTDAYEKRAVKGAYPKAKRVQRSATPLVIGTPGPLLIRPPNIRQQTRKTMKRKLRGIKGPAVTYDAAAERRLADFILNFEFVNTNPLRKGVVPVAEEFNAGCTCEGVCDETTCLCLSKEEDESNTNIVPYRAAADVAGLMVLKPEFLTRKAMIYECSDRCSCDQTCWNRVVQNGRTVRLQIFHTGDRGFGLRSPDRIRPGQFIDCYQGEVITAAAATLREADHTARGTSYLFSLDFLNGQYEEFEDESNDDDDDGYHDEDNDDEDDEAESGCKYVIDGRNFGGVTRFINHSCNPNCRMIPVSRNHADRDLYDLAFFALREIPPFTELTFDYNPGSEGVRDSKIEPTAVRCLCGEANCRGQLWPNQRKKGTR</sequence>
<dbReference type="GO" id="GO:0008270">
    <property type="term" value="F:zinc ion binding"/>
    <property type="evidence" value="ECO:0007669"/>
    <property type="project" value="InterPro"/>
</dbReference>
<dbReference type="PROSITE" id="PS50868">
    <property type="entry name" value="POST_SET"/>
    <property type="match status" value="1"/>
</dbReference>